<evidence type="ECO:0000313" key="3">
    <source>
        <dbReference type="Proteomes" id="UP001352852"/>
    </source>
</evidence>
<feature type="region of interest" description="Disordered" evidence="1">
    <location>
        <begin position="1"/>
        <end position="20"/>
    </location>
</feature>
<sequence length="120" mass="12504">MPKTTKSLTGEGVSGTPPTTTCCCSSSPLIPTPLLLHPLSVSHLIPSLTPCTTEGEQELREAAHFQSLGDLSTTHAVRKYEGSKRRRRSSDGTLLVSLRNCDAGLGLFVAPGSLGAGTGE</sequence>
<comment type="caution">
    <text evidence="2">The sequence shown here is derived from an EMBL/GenBank/DDBJ whole genome shotgun (WGS) entry which is preliminary data.</text>
</comment>
<dbReference type="EMBL" id="JAHUTJ010058220">
    <property type="protein sequence ID" value="MED6287023.1"/>
    <property type="molecule type" value="Genomic_DNA"/>
</dbReference>
<gene>
    <name evidence="2" type="ORF">CHARACLAT_012211</name>
</gene>
<dbReference type="Proteomes" id="UP001352852">
    <property type="component" value="Unassembled WGS sequence"/>
</dbReference>
<name>A0ABU7EL44_9TELE</name>
<proteinExistence type="predicted"/>
<evidence type="ECO:0000256" key="1">
    <source>
        <dbReference type="SAM" id="MobiDB-lite"/>
    </source>
</evidence>
<keyword evidence="3" id="KW-1185">Reference proteome</keyword>
<organism evidence="2 3">
    <name type="scientific">Characodon lateralis</name>
    <dbReference type="NCBI Taxonomy" id="208331"/>
    <lineage>
        <taxon>Eukaryota</taxon>
        <taxon>Metazoa</taxon>
        <taxon>Chordata</taxon>
        <taxon>Craniata</taxon>
        <taxon>Vertebrata</taxon>
        <taxon>Euteleostomi</taxon>
        <taxon>Actinopterygii</taxon>
        <taxon>Neopterygii</taxon>
        <taxon>Teleostei</taxon>
        <taxon>Neoteleostei</taxon>
        <taxon>Acanthomorphata</taxon>
        <taxon>Ovalentaria</taxon>
        <taxon>Atherinomorphae</taxon>
        <taxon>Cyprinodontiformes</taxon>
        <taxon>Goodeidae</taxon>
        <taxon>Characodon</taxon>
    </lineage>
</organism>
<reference evidence="2 3" key="1">
    <citation type="submission" date="2021-06" db="EMBL/GenBank/DDBJ databases">
        <authorList>
            <person name="Palmer J.M."/>
        </authorList>
    </citation>
    <scope>NUCLEOTIDE SEQUENCE [LARGE SCALE GENOMIC DNA]</scope>
    <source>
        <strain evidence="2 3">CL_MEX2019</strain>
        <tissue evidence="2">Muscle</tissue>
    </source>
</reference>
<protein>
    <submittedName>
        <fullName evidence="2">Uncharacterized protein</fullName>
    </submittedName>
</protein>
<evidence type="ECO:0000313" key="2">
    <source>
        <dbReference type="EMBL" id="MED6287023.1"/>
    </source>
</evidence>
<accession>A0ABU7EL44</accession>